<sequence>MAFPLEATRPNIITEAGCFVVAT</sequence>
<protein>
    <submittedName>
        <fullName evidence="1">Uncharacterized protein</fullName>
    </submittedName>
</protein>
<accession>A0A0K2TZX3</accession>
<organism evidence="1">
    <name type="scientific">Lepeophtheirus salmonis</name>
    <name type="common">Salmon louse</name>
    <name type="synonym">Caligus salmonis</name>
    <dbReference type="NCBI Taxonomy" id="72036"/>
    <lineage>
        <taxon>Eukaryota</taxon>
        <taxon>Metazoa</taxon>
        <taxon>Ecdysozoa</taxon>
        <taxon>Arthropoda</taxon>
        <taxon>Crustacea</taxon>
        <taxon>Multicrustacea</taxon>
        <taxon>Hexanauplia</taxon>
        <taxon>Copepoda</taxon>
        <taxon>Siphonostomatoida</taxon>
        <taxon>Caligidae</taxon>
        <taxon>Lepeophtheirus</taxon>
    </lineage>
</organism>
<proteinExistence type="predicted"/>
<name>A0A0K2TZX3_LEPSM</name>
<dbReference type="EMBL" id="HACA01014014">
    <property type="protein sequence ID" value="CDW31375.1"/>
    <property type="molecule type" value="Transcribed_RNA"/>
</dbReference>
<dbReference type="AlphaFoldDB" id="A0A0K2TZX3"/>
<evidence type="ECO:0000313" key="1">
    <source>
        <dbReference type="EMBL" id="CDW31375.1"/>
    </source>
</evidence>
<reference evidence="1" key="1">
    <citation type="submission" date="2014-05" db="EMBL/GenBank/DDBJ databases">
        <authorList>
            <person name="Chronopoulou M."/>
        </authorList>
    </citation>
    <scope>NUCLEOTIDE SEQUENCE</scope>
    <source>
        <tissue evidence="1">Whole organism</tissue>
    </source>
</reference>